<evidence type="ECO:0000256" key="4">
    <source>
        <dbReference type="PROSITE-ProRule" id="PRU00453"/>
    </source>
</evidence>
<keyword evidence="1" id="KW-0479">Metal-binding</keyword>
<dbReference type="CDD" id="cd21437">
    <property type="entry name" value="zf-HIT_ZNHIT1_like"/>
    <property type="match status" value="1"/>
</dbReference>
<reference evidence="11" key="1">
    <citation type="submission" date="2017-02" db="UniProtKB">
        <authorList>
            <consortium name="WormBaseParasite"/>
        </authorList>
    </citation>
    <scope>IDENTIFICATION</scope>
</reference>
<dbReference type="InterPro" id="IPR007529">
    <property type="entry name" value="Znf_HIT"/>
</dbReference>
<dbReference type="InterPro" id="IPR039723">
    <property type="entry name" value="Vps71/ZNHIT1"/>
</dbReference>
<dbReference type="Proteomes" id="UP000321570">
    <property type="component" value="Unassembled WGS sequence"/>
</dbReference>
<dbReference type="GO" id="GO:0008270">
    <property type="term" value="F:zinc ion binding"/>
    <property type="evidence" value="ECO:0007669"/>
    <property type="project" value="UniProtKB-UniRule"/>
</dbReference>
<dbReference type="EMBL" id="UYSG01011490">
    <property type="protein sequence ID" value="VDL62542.1"/>
    <property type="molecule type" value="Genomic_DNA"/>
</dbReference>
<reference evidence="7 9" key="2">
    <citation type="submission" date="2018-11" db="EMBL/GenBank/DDBJ databases">
        <authorList>
            <consortium name="Pathogen Informatics"/>
        </authorList>
    </citation>
    <scope>NUCLEOTIDE SEQUENCE [LARGE SCALE GENOMIC DNA]</scope>
</reference>
<dbReference type="SUPFAM" id="SSF144232">
    <property type="entry name" value="HIT/MYND zinc finger-like"/>
    <property type="match status" value="1"/>
</dbReference>
<evidence type="ECO:0000256" key="2">
    <source>
        <dbReference type="ARBA" id="ARBA00022771"/>
    </source>
</evidence>
<evidence type="ECO:0000256" key="1">
    <source>
        <dbReference type="ARBA" id="ARBA00022723"/>
    </source>
</evidence>
<sequence>MDKREVLREQRRILDVDARKRRLRKALEILEQDNLVEETLNESKATKRPKFEEDGPAQGKRRRKTTISRAKFKKTFDLLLDEEYQVTKGGQIGTSYFTAAVPDTRLPPRKFCSVCGFFGPYVCVSCGSRYCSIKCRDVHNDTRCLKWVA</sequence>
<protein>
    <submittedName>
        <fullName evidence="11">HIT-type domain-containing protein</fullName>
    </submittedName>
</protein>
<dbReference type="GO" id="GO:0005634">
    <property type="term" value="C:nucleus"/>
    <property type="evidence" value="ECO:0007669"/>
    <property type="project" value="UniProtKB-ARBA"/>
</dbReference>
<feature type="region of interest" description="Disordered" evidence="5">
    <location>
        <begin position="40"/>
        <end position="66"/>
    </location>
</feature>
<reference evidence="8 10" key="3">
    <citation type="submission" date="2019-07" db="EMBL/GenBank/DDBJ databases">
        <authorList>
            <person name="Jastrzebski P J."/>
            <person name="Paukszto L."/>
            <person name="Jastrzebski P J."/>
        </authorList>
    </citation>
    <scope>NUCLEOTIDE SEQUENCE [LARGE SCALE GENOMIC DNA]</scope>
    <source>
        <strain evidence="8 10">WMS-il1</strain>
    </source>
</reference>
<dbReference type="WBParaSite" id="HDID_0001002501-mRNA-1">
    <property type="protein sequence ID" value="HDID_0001002501-mRNA-1"/>
    <property type="gene ID" value="HDID_0001002501"/>
</dbReference>
<keyword evidence="3" id="KW-0862">Zinc</keyword>
<name>A0A0R3SWG6_HYMDI</name>
<evidence type="ECO:0000256" key="3">
    <source>
        <dbReference type="ARBA" id="ARBA00022833"/>
    </source>
</evidence>
<dbReference type="OrthoDB" id="74807at2759"/>
<evidence type="ECO:0000313" key="10">
    <source>
        <dbReference type="Proteomes" id="UP000321570"/>
    </source>
</evidence>
<evidence type="ECO:0000313" key="11">
    <source>
        <dbReference type="WBParaSite" id="HDID_0001002501-mRNA-1"/>
    </source>
</evidence>
<feature type="domain" description="HIT-type" evidence="6">
    <location>
        <begin position="112"/>
        <end position="144"/>
    </location>
</feature>
<dbReference type="AlphaFoldDB" id="A0A0R3SWG6"/>
<dbReference type="STRING" id="6216.A0A0R3SWG6"/>
<keyword evidence="2 4" id="KW-0863">Zinc-finger</keyword>
<gene>
    <name evidence="7" type="ORF">HDID_LOCUS10023</name>
    <name evidence="8" type="ORF">WMSIL1_LOCUS655</name>
</gene>
<proteinExistence type="predicted"/>
<dbReference type="Pfam" id="PF04438">
    <property type="entry name" value="zf-HIT"/>
    <property type="match status" value="1"/>
</dbReference>
<dbReference type="PROSITE" id="PS51083">
    <property type="entry name" value="ZF_HIT"/>
    <property type="match status" value="1"/>
</dbReference>
<accession>A0A0R3SWG6</accession>
<keyword evidence="10" id="KW-1185">Reference proteome</keyword>
<dbReference type="GO" id="GO:0006338">
    <property type="term" value="P:chromatin remodeling"/>
    <property type="evidence" value="ECO:0007669"/>
    <property type="project" value="InterPro"/>
</dbReference>
<organism evidence="11">
    <name type="scientific">Hymenolepis diminuta</name>
    <name type="common">Rat tapeworm</name>
    <dbReference type="NCBI Taxonomy" id="6216"/>
    <lineage>
        <taxon>Eukaryota</taxon>
        <taxon>Metazoa</taxon>
        <taxon>Spiralia</taxon>
        <taxon>Lophotrochozoa</taxon>
        <taxon>Platyhelminthes</taxon>
        <taxon>Cestoda</taxon>
        <taxon>Eucestoda</taxon>
        <taxon>Cyclophyllidea</taxon>
        <taxon>Hymenolepididae</taxon>
        <taxon>Hymenolepis</taxon>
    </lineage>
</organism>
<evidence type="ECO:0000313" key="9">
    <source>
        <dbReference type="Proteomes" id="UP000274504"/>
    </source>
</evidence>
<dbReference type="EMBL" id="CABIJS010000013">
    <property type="protein sequence ID" value="VUZ39369.1"/>
    <property type="molecule type" value="Genomic_DNA"/>
</dbReference>
<evidence type="ECO:0000313" key="7">
    <source>
        <dbReference type="EMBL" id="VDL62542.1"/>
    </source>
</evidence>
<evidence type="ECO:0000256" key="5">
    <source>
        <dbReference type="SAM" id="MobiDB-lite"/>
    </source>
</evidence>
<evidence type="ECO:0000313" key="8">
    <source>
        <dbReference type="EMBL" id="VUZ39369.1"/>
    </source>
</evidence>
<dbReference type="PANTHER" id="PTHR13093">
    <property type="entry name" value="ZINC FINGER HIT DOMAIN CONTAINING PROTEIN 1"/>
    <property type="match status" value="1"/>
</dbReference>
<dbReference type="Proteomes" id="UP000274504">
    <property type="component" value="Unassembled WGS sequence"/>
</dbReference>
<evidence type="ECO:0000259" key="6">
    <source>
        <dbReference type="PROSITE" id="PS51083"/>
    </source>
</evidence>